<evidence type="ECO:0000313" key="1">
    <source>
        <dbReference type="EMBL" id="KAF5788122.1"/>
    </source>
</evidence>
<sequence length="61" mass="6562">MTQHSFLHSFHLIVGFADVRAKGSGTTKLAVAKVLGMWIKSHGCGKRWKDAFFEALGGASA</sequence>
<name>A0A9K3N5Y2_HELAN</name>
<reference evidence="1" key="1">
    <citation type="journal article" date="2017" name="Nature">
        <title>The sunflower genome provides insights into oil metabolism, flowering and Asterid evolution.</title>
        <authorList>
            <person name="Badouin H."/>
            <person name="Gouzy J."/>
            <person name="Grassa C.J."/>
            <person name="Murat F."/>
            <person name="Staton S.E."/>
            <person name="Cottret L."/>
            <person name="Lelandais-Briere C."/>
            <person name="Owens G.L."/>
            <person name="Carrere S."/>
            <person name="Mayjonade B."/>
            <person name="Legrand L."/>
            <person name="Gill N."/>
            <person name="Kane N.C."/>
            <person name="Bowers J.E."/>
            <person name="Hubner S."/>
            <person name="Bellec A."/>
            <person name="Berard A."/>
            <person name="Berges H."/>
            <person name="Blanchet N."/>
            <person name="Boniface M.C."/>
            <person name="Brunel D."/>
            <person name="Catrice O."/>
            <person name="Chaidir N."/>
            <person name="Claudel C."/>
            <person name="Donnadieu C."/>
            <person name="Faraut T."/>
            <person name="Fievet G."/>
            <person name="Helmstetter N."/>
            <person name="King M."/>
            <person name="Knapp S.J."/>
            <person name="Lai Z."/>
            <person name="Le Paslier M.C."/>
            <person name="Lippi Y."/>
            <person name="Lorenzon L."/>
            <person name="Mandel J.R."/>
            <person name="Marage G."/>
            <person name="Marchand G."/>
            <person name="Marquand E."/>
            <person name="Bret-Mestries E."/>
            <person name="Morien E."/>
            <person name="Nambeesan S."/>
            <person name="Nguyen T."/>
            <person name="Pegot-Espagnet P."/>
            <person name="Pouilly N."/>
            <person name="Raftis F."/>
            <person name="Sallet E."/>
            <person name="Schiex T."/>
            <person name="Thomas J."/>
            <person name="Vandecasteele C."/>
            <person name="Vares D."/>
            <person name="Vear F."/>
            <person name="Vautrin S."/>
            <person name="Crespi M."/>
            <person name="Mangin B."/>
            <person name="Burke J.M."/>
            <person name="Salse J."/>
            <person name="Munos S."/>
            <person name="Vincourt P."/>
            <person name="Rieseberg L.H."/>
            <person name="Langlade N.B."/>
        </authorList>
    </citation>
    <scope>NUCLEOTIDE SEQUENCE</scope>
    <source>
        <tissue evidence="1">Leaves</tissue>
    </source>
</reference>
<evidence type="ECO:0000313" key="2">
    <source>
        <dbReference type="Proteomes" id="UP000215914"/>
    </source>
</evidence>
<keyword evidence="2" id="KW-1185">Reference proteome</keyword>
<dbReference type="Gramene" id="mRNA:HanXRQr2_Chr10g0460501">
    <property type="protein sequence ID" value="mRNA:HanXRQr2_Chr10g0460501"/>
    <property type="gene ID" value="HanXRQr2_Chr10g0460501"/>
</dbReference>
<dbReference type="Proteomes" id="UP000215914">
    <property type="component" value="Unassembled WGS sequence"/>
</dbReference>
<reference evidence="1" key="2">
    <citation type="submission" date="2020-06" db="EMBL/GenBank/DDBJ databases">
        <title>Helianthus annuus Genome sequencing and assembly Release 2.</title>
        <authorList>
            <person name="Gouzy J."/>
            <person name="Langlade N."/>
            <person name="Munos S."/>
        </authorList>
    </citation>
    <scope>NUCLEOTIDE SEQUENCE</scope>
    <source>
        <tissue evidence="1">Leaves</tissue>
    </source>
</reference>
<protein>
    <submittedName>
        <fullName evidence="1">Uncharacterized protein</fullName>
    </submittedName>
</protein>
<proteinExistence type="predicted"/>
<accession>A0A9K3N5Y2</accession>
<comment type="caution">
    <text evidence="1">The sequence shown here is derived from an EMBL/GenBank/DDBJ whole genome shotgun (WGS) entry which is preliminary data.</text>
</comment>
<dbReference type="EMBL" id="MNCJ02000325">
    <property type="protein sequence ID" value="KAF5788122.1"/>
    <property type="molecule type" value="Genomic_DNA"/>
</dbReference>
<dbReference type="AlphaFoldDB" id="A0A9K3N5Y2"/>
<organism evidence="1 2">
    <name type="scientific">Helianthus annuus</name>
    <name type="common">Common sunflower</name>
    <dbReference type="NCBI Taxonomy" id="4232"/>
    <lineage>
        <taxon>Eukaryota</taxon>
        <taxon>Viridiplantae</taxon>
        <taxon>Streptophyta</taxon>
        <taxon>Embryophyta</taxon>
        <taxon>Tracheophyta</taxon>
        <taxon>Spermatophyta</taxon>
        <taxon>Magnoliopsida</taxon>
        <taxon>eudicotyledons</taxon>
        <taxon>Gunneridae</taxon>
        <taxon>Pentapetalae</taxon>
        <taxon>asterids</taxon>
        <taxon>campanulids</taxon>
        <taxon>Asterales</taxon>
        <taxon>Asteraceae</taxon>
        <taxon>Asteroideae</taxon>
        <taxon>Heliantheae alliance</taxon>
        <taxon>Heliantheae</taxon>
        <taxon>Helianthus</taxon>
    </lineage>
</organism>
<gene>
    <name evidence="1" type="ORF">HanXRQr2_Chr10g0460501</name>
</gene>